<keyword evidence="1" id="KW-0812">Transmembrane</keyword>
<keyword evidence="3" id="KW-1185">Reference proteome</keyword>
<proteinExistence type="predicted"/>
<feature type="transmembrane region" description="Helical" evidence="1">
    <location>
        <begin position="12"/>
        <end position="30"/>
    </location>
</feature>
<evidence type="ECO:0000313" key="2">
    <source>
        <dbReference type="EMBL" id="KFM62365.1"/>
    </source>
</evidence>
<keyword evidence="1" id="KW-1133">Transmembrane helix</keyword>
<protein>
    <submittedName>
        <fullName evidence="2">Uncharacterized protein</fullName>
    </submittedName>
</protein>
<dbReference type="AlphaFoldDB" id="A0A087TB76"/>
<evidence type="ECO:0000256" key="1">
    <source>
        <dbReference type="SAM" id="Phobius"/>
    </source>
</evidence>
<name>A0A087TB76_STEMI</name>
<dbReference type="Proteomes" id="UP000054359">
    <property type="component" value="Unassembled WGS sequence"/>
</dbReference>
<organism evidence="2 3">
    <name type="scientific">Stegodyphus mimosarum</name>
    <name type="common">African social velvet spider</name>
    <dbReference type="NCBI Taxonomy" id="407821"/>
    <lineage>
        <taxon>Eukaryota</taxon>
        <taxon>Metazoa</taxon>
        <taxon>Ecdysozoa</taxon>
        <taxon>Arthropoda</taxon>
        <taxon>Chelicerata</taxon>
        <taxon>Arachnida</taxon>
        <taxon>Araneae</taxon>
        <taxon>Araneomorphae</taxon>
        <taxon>Entelegynae</taxon>
        <taxon>Eresoidea</taxon>
        <taxon>Eresidae</taxon>
        <taxon>Stegodyphus</taxon>
    </lineage>
</organism>
<sequence>MRKMSWSTTATTFIFMNSFIYCLYFSLLAVCTSEF</sequence>
<accession>A0A087TB76</accession>
<reference evidence="2 3" key="1">
    <citation type="submission" date="2013-11" db="EMBL/GenBank/DDBJ databases">
        <title>Genome sequencing of Stegodyphus mimosarum.</title>
        <authorList>
            <person name="Bechsgaard J."/>
        </authorList>
    </citation>
    <scope>NUCLEOTIDE SEQUENCE [LARGE SCALE GENOMIC DNA]</scope>
</reference>
<evidence type="ECO:0000313" key="3">
    <source>
        <dbReference type="Proteomes" id="UP000054359"/>
    </source>
</evidence>
<feature type="non-terminal residue" evidence="2">
    <location>
        <position position="35"/>
    </location>
</feature>
<gene>
    <name evidence="2" type="ORF">X975_05099</name>
</gene>
<dbReference type="EMBL" id="KK114401">
    <property type="protein sequence ID" value="KFM62365.1"/>
    <property type="molecule type" value="Genomic_DNA"/>
</dbReference>
<keyword evidence="1" id="KW-0472">Membrane</keyword>